<dbReference type="SUPFAM" id="SSF51366">
    <property type="entry name" value="Ribulose-phoshate binding barrel"/>
    <property type="match status" value="1"/>
</dbReference>
<evidence type="ECO:0000256" key="5">
    <source>
        <dbReference type="ARBA" id="ARBA00022605"/>
    </source>
</evidence>
<dbReference type="EMBL" id="DWUQ01000150">
    <property type="protein sequence ID" value="HJD44775.1"/>
    <property type="molecule type" value="Genomic_DNA"/>
</dbReference>
<evidence type="ECO:0000313" key="12">
    <source>
        <dbReference type="Proteomes" id="UP000823889"/>
    </source>
</evidence>
<evidence type="ECO:0000256" key="3">
    <source>
        <dbReference type="ARBA" id="ARBA00012572"/>
    </source>
</evidence>
<organism evidence="11 12">
    <name type="scientific">Candidatus Paenalcaligenes intestinipullorum</name>
    <dbReference type="NCBI Taxonomy" id="2838718"/>
    <lineage>
        <taxon>Bacteria</taxon>
        <taxon>Pseudomonadati</taxon>
        <taxon>Pseudomonadota</taxon>
        <taxon>Betaproteobacteria</taxon>
        <taxon>Burkholderiales</taxon>
        <taxon>Alcaligenaceae</taxon>
        <taxon>Paenalcaligenes</taxon>
    </lineage>
</organism>
<dbReference type="Proteomes" id="UP000823889">
    <property type="component" value="Unassembled WGS sequence"/>
</dbReference>
<comment type="caution">
    <text evidence="11">The sequence shown here is derived from an EMBL/GenBank/DDBJ whole genome shotgun (WGS) entry which is preliminary data.</text>
</comment>
<gene>
    <name evidence="9" type="primary">trpF</name>
    <name evidence="11" type="ORF">H9906_07085</name>
</gene>
<dbReference type="EC" id="5.3.1.24" evidence="3 9"/>
<comment type="catalytic activity">
    <reaction evidence="1 9">
        <text>N-(5-phospho-beta-D-ribosyl)anthranilate = 1-(2-carboxyphenylamino)-1-deoxy-D-ribulose 5-phosphate</text>
        <dbReference type="Rhea" id="RHEA:21540"/>
        <dbReference type="ChEBI" id="CHEBI:18277"/>
        <dbReference type="ChEBI" id="CHEBI:58613"/>
        <dbReference type="EC" id="5.3.1.24"/>
    </reaction>
</comment>
<keyword evidence="7 9" id="KW-0057">Aromatic amino acid biosynthesis</keyword>
<keyword evidence="5 9" id="KW-0028">Amino-acid biosynthesis</keyword>
<dbReference type="CDD" id="cd00405">
    <property type="entry name" value="PRAI"/>
    <property type="match status" value="1"/>
</dbReference>
<dbReference type="HAMAP" id="MF_00135">
    <property type="entry name" value="PRAI"/>
    <property type="match status" value="1"/>
</dbReference>
<dbReference type="InterPro" id="IPR044643">
    <property type="entry name" value="TrpF_fam"/>
</dbReference>
<reference evidence="11" key="2">
    <citation type="submission" date="2021-04" db="EMBL/GenBank/DDBJ databases">
        <authorList>
            <person name="Gilroy R."/>
        </authorList>
    </citation>
    <scope>NUCLEOTIDE SEQUENCE</scope>
    <source>
        <strain evidence="11">9264</strain>
    </source>
</reference>
<evidence type="ECO:0000256" key="2">
    <source>
        <dbReference type="ARBA" id="ARBA00004664"/>
    </source>
</evidence>
<dbReference type="PANTHER" id="PTHR42894">
    <property type="entry name" value="N-(5'-PHOSPHORIBOSYL)ANTHRANILATE ISOMERASE"/>
    <property type="match status" value="1"/>
</dbReference>
<evidence type="ECO:0000313" key="11">
    <source>
        <dbReference type="EMBL" id="HJD44775.1"/>
    </source>
</evidence>
<dbReference type="NCBIfam" id="NF002298">
    <property type="entry name" value="PRK01222.1-4"/>
    <property type="match status" value="1"/>
</dbReference>
<accession>A0A9D2U8K6</accession>
<keyword evidence="8 9" id="KW-0413">Isomerase</keyword>
<evidence type="ECO:0000256" key="1">
    <source>
        <dbReference type="ARBA" id="ARBA00001164"/>
    </source>
</evidence>
<feature type="domain" description="N-(5'phosphoribosyl) anthranilate isomerase (PRAI)" evidence="10">
    <location>
        <begin position="9"/>
        <end position="213"/>
    </location>
</feature>
<dbReference type="AlphaFoldDB" id="A0A9D2U8K6"/>
<comment type="pathway">
    <text evidence="2 9">Amino-acid biosynthesis; L-tryptophan biosynthesis; L-tryptophan from chorismate: step 3/5.</text>
</comment>
<evidence type="ECO:0000256" key="4">
    <source>
        <dbReference type="ARBA" id="ARBA00022272"/>
    </source>
</evidence>
<protein>
    <recommendedName>
        <fullName evidence="4 9">N-(5'-phosphoribosyl)anthranilate isomerase</fullName>
        <shortName evidence="9">PRAI</shortName>
        <ecNumber evidence="3 9">5.3.1.24</ecNumber>
    </recommendedName>
</protein>
<evidence type="ECO:0000259" key="10">
    <source>
        <dbReference type="Pfam" id="PF00697"/>
    </source>
</evidence>
<dbReference type="PANTHER" id="PTHR42894:SF1">
    <property type="entry name" value="N-(5'-PHOSPHORIBOSYL)ANTHRANILATE ISOMERASE"/>
    <property type="match status" value="1"/>
</dbReference>
<keyword evidence="6 9" id="KW-0822">Tryptophan biosynthesis</keyword>
<dbReference type="InterPro" id="IPR001240">
    <property type="entry name" value="PRAI_dom"/>
</dbReference>
<dbReference type="GO" id="GO:0000162">
    <property type="term" value="P:L-tryptophan biosynthetic process"/>
    <property type="evidence" value="ECO:0007669"/>
    <property type="project" value="UniProtKB-UniRule"/>
</dbReference>
<comment type="similarity">
    <text evidence="9">Belongs to the TrpF family.</text>
</comment>
<sequence length="223" mass="24638">MSPRRVRVKFCGFTHENEVQQAVQLGADAIGLVFYPPSKRALSVEQGLRLRKHIPAFVSTVALVVNPDVDEVHQLLTQLQPELLQFHGDESPEFCEQFAHPYMKAFRVGGPDTDTPAKLLQHCQAYQHAKAWLFDSYSQHYGGTGVRFDTRLLEAVQRYAAEHAIPIVLAGGLTANNVAAVLAELPVFAVDVSSGIENQPGQKSFERMAAFMDAVQPLGTQRV</sequence>
<dbReference type="InterPro" id="IPR011060">
    <property type="entry name" value="RibuloseP-bd_barrel"/>
</dbReference>
<evidence type="ECO:0000256" key="7">
    <source>
        <dbReference type="ARBA" id="ARBA00023141"/>
    </source>
</evidence>
<name>A0A9D2U8K6_9BURK</name>
<reference evidence="11" key="1">
    <citation type="journal article" date="2021" name="PeerJ">
        <title>Extensive microbial diversity within the chicken gut microbiome revealed by metagenomics and culture.</title>
        <authorList>
            <person name="Gilroy R."/>
            <person name="Ravi A."/>
            <person name="Getino M."/>
            <person name="Pursley I."/>
            <person name="Horton D.L."/>
            <person name="Alikhan N.F."/>
            <person name="Baker D."/>
            <person name="Gharbi K."/>
            <person name="Hall N."/>
            <person name="Watson M."/>
            <person name="Adriaenssens E.M."/>
            <person name="Foster-Nyarko E."/>
            <person name="Jarju S."/>
            <person name="Secka A."/>
            <person name="Antonio M."/>
            <person name="Oren A."/>
            <person name="Chaudhuri R.R."/>
            <person name="La Ragione R."/>
            <person name="Hildebrand F."/>
            <person name="Pallen M.J."/>
        </authorList>
    </citation>
    <scope>NUCLEOTIDE SEQUENCE</scope>
    <source>
        <strain evidence="11">9264</strain>
    </source>
</reference>
<evidence type="ECO:0000256" key="8">
    <source>
        <dbReference type="ARBA" id="ARBA00023235"/>
    </source>
</evidence>
<dbReference type="InterPro" id="IPR013785">
    <property type="entry name" value="Aldolase_TIM"/>
</dbReference>
<dbReference type="Gene3D" id="3.20.20.70">
    <property type="entry name" value="Aldolase class I"/>
    <property type="match status" value="1"/>
</dbReference>
<proteinExistence type="inferred from homology"/>
<evidence type="ECO:0000256" key="6">
    <source>
        <dbReference type="ARBA" id="ARBA00022822"/>
    </source>
</evidence>
<dbReference type="GO" id="GO:0004640">
    <property type="term" value="F:phosphoribosylanthranilate isomerase activity"/>
    <property type="evidence" value="ECO:0007669"/>
    <property type="project" value="UniProtKB-UniRule"/>
</dbReference>
<dbReference type="Pfam" id="PF00697">
    <property type="entry name" value="PRAI"/>
    <property type="match status" value="1"/>
</dbReference>
<evidence type="ECO:0000256" key="9">
    <source>
        <dbReference type="HAMAP-Rule" id="MF_00135"/>
    </source>
</evidence>